<evidence type="ECO:0000256" key="12">
    <source>
        <dbReference type="PIRSR" id="PIRSR001492-2"/>
    </source>
</evidence>
<dbReference type="Gene3D" id="3.40.720.10">
    <property type="entry name" value="Alkaline Phosphatase, subunit A"/>
    <property type="match status" value="1"/>
</dbReference>
<dbReference type="EC" id="5.4.2.12" evidence="9 10"/>
<dbReference type="GO" id="GO:0030145">
    <property type="term" value="F:manganese ion binding"/>
    <property type="evidence" value="ECO:0007669"/>
    <property type="project" value="UniProtKB-UniRule"/>
</dbReference>
<feature type="binding site" evidence="9 12">
    <location>
        <position position="184"/>
    </location>
    <ligand>
        <name>substrate</name>
    </ligand>
</feature>
<dbReference type="InterPro" id="IPR006124">
    <property type="entry name" value="Metalloenzyme"/>
</dbReference>
<dbReference type="AlphaFoldDB" id="A0A8J6NYX7"/>
<keyword evidence="8 9" id="KW-0413">Isomerase</keyword>
<gene>
    <name evidence="9" type="primary">gpmI</name>
    <name evidence="16" type="ORF">H8E23_17635</name>
</gene>
<keyword evidence="7 9" id="KW-0464">Manganese</keyword>
<evidence type="ECO:0000256" key="6">
    <source>
        <dbReference type="ARBA" id="ARBA00023152"/>
    </source>
</evidence>
<feature type="binding site" evidence="9 13">
    <location>
        <position position="405"/>
    </location>
    <ligand>
        <name>Mn(2+)</name>
        <dbReference type="ChEBI" id="CHEBI:29035"/>
        <label>1</label>
    </ligand>
</feature>
<comment type="caution">
    <text evidence="16">The sequence shown here is derived from an EMBL/GenBank/DDBJ whole genome shotgun (WGS) entry which is preliminary data.</text>
</comment>
<dbReference type="HAMAP" id="MF_01038">
    <property type="entry name" value="GpmI"/>
    <property type="match status" value="1"/>
</dbReference>
<dbReference type="InterPro" id="IPR005995">
    <property type="entry name" value="Pgm_bpd_ind"/>
</dbReference>
<dbReference type="InterPro" id="IPR011258">
    <property type="entry name" value="BPG-indep_PGM_N"/>
</dbReference>
<dbReference type="GO" id="GO:0005737">
    <property type="term" value="C:cytoplasm"/>
    <property type="evidence" value="ECO:0007669"/>
    <property type="project" value="InterPro"/>
</dbReference>
<evidence type="ECO:0000259" key="14">
    <source>
        <dbReference type="Pfam" id="PF01676"/>
    </source>
</evidence>
<evidence type="ECO:0000256" key="10">
    <source>
        <dbReference type="NCBIfam" id="TIGR01307"/>
    </source>
</evidence>
<comment type="function">
    <text evidence="2 9">Catalyzes the interconversion of 2-phosphoglycerate and 3-phosphoglycerate.</text>
</comment>
<feature type="domain" description="BPG-independent PGAM N-terminal" evidence="15">
    <location>
        <begin position="80"/>
        <end position="296"/>
    </location>
</feature>
<feature type="binding site" evidence="9 12">
    <location>
        <position position="121"/>
    </location>
    <ligand>
        <name>substrate</name>
    </ligand>
</feature>
<evidence type="ECO:0000256" key="7">
    <source>
        <dbReference type="ARBA" id="ARBA00023211"/>
    </source>
</evidence>
<keyword evidence="5 9" id="KW-0479">Metal-binding</keyword>
<comment type="subunit">
    <text evidence="9">Monomer.</text>
</comment>
<dbReference type="PIRSF" id="PIRSF001492">
    <property type="entry name" value="IPGAM"/>
    <property type="match status" value="1"/>
</dbReference>
<dbReference type="SUPFAM" id="SSF64158">
    <property type="entry name" value="2,3-Bisphosphoglycerate-independent phosphoglycerate mutase, substrate-binding domain"/>
    <property type="match status" value="1"/>
</dbReference>
<evidence type="ECO:0000256" key="5">
    <source>
        <dbReference type="ARBA" id="ARBA00022723"/>
    </source>
</evidence>
<dbReference type="EMBL" id="JACNJH010000272">
    <property type="protein sequence ID" value="MBC8363208.1"/>
    <property type="molecule type" value="Genomic_DNA"/>
</dbReference>
<dbReference type="FunFam" id="3.40.1450.10:FF:000002">
    <property type="entry name" value="2,3-bisphosphoglycerate-independent phosphoglycerate mutase"/>
    <property type="match status" value="1"/>
</dbReference>
<feature type="binding site" evidence="9 13">
    <location>
        <position position="447"/>
    </location>
    <ligand>
        <name>Mn(2+)</name>
        <dbReference type="ChEBI" id="CHEBI:29035"/>
        <label>2</label>
    </ligand>
</feature>
<feature type="domain" description="Metalloenzyme" evidence="14">
    <location>
        <begin position="3"/>
        <end position="504"/>
    </location>
</feature>
<dbReference type="PANTHER" id="PTHR31637">
    <property type="entry name" value="2,3-BISPHOSPHOGLYCERATE-INDEPENDENT PHOSPHOGLYCERATE MUTASE"/>
    <property type="match status" value="1"/>
</dbReference>
<feature type="binding site" evidence="9 12">
    <location>
        <begin position="262"/>
        <end position="265"/>
    </location>
    <ligand>
        <name>substrate</name>
    </ligand>
</feature>
<feature type="binding site" evidence="9 12">
    <location>
        <begin position="152"/>
        <end position="153"/>
    </location>
    <ligand>
        <name>substrate</name>
    </ligand>
</feature>
<evidence type="ECO:0000256" key="3">
    <source>
        <dbReference type="ARBA" id="ARBA00004798"/>
    </source>
</evidence>
<accession>A0A8J6NYX7</accession>
<dbReference type="GO" id="GO:0006007">
    <property type="term" value="P:glucose catabolic process"/>
    <property type="evidence" value="ECO:0007669"/>
    <property type="project" value="InterPro"/>
</dbReference>
<comment type="catalytic activity">
    <reaction evidence="1 9">
        <text>(2R)-2-phosphoglycerate = (2R)-3-phosphoglycerate</text>
        <dbReference type="Rhea" id="RHEA:15901"/>
        <dbReference type="ChEBI" id="CHEBI:58272"/>
        <dbReference type="ChEBI" id="CHEBI:58289"/>
        <dbReference type="EC" id="5.4.2.12"/>
    </reaction>
</comment>
<feature type="binding site" evidence="9 12">
    <location>
        <position position="337"/>
    </location>
    <ligand>
        <name>substrate</name>
    </ligand>
</feature>
<evidence type="ECO:0000256" key="8">
    <source>
        <dbReference type="ARBA" id="ARBA00023235"/>
    </source>
</evidence>
<dbReference type="GO" id="GO:0004619">
    <property type="term" value="F:phosphoglycerate mutase activity"/>
    <property type="evidence" value="ECO:0007669"/>
    <property type="project" value="UniProtKB-UniRule"/>
</dbReference>
<dbReference type="UniPathway" id="UPA00109">
    <property type="reaction ID" value="UER00186"/>
</dbReference>
<protein>
    <recommendedName>
        <fullName evidence="9 10">2,3-bisphosphoglycerate-independent phosphoglycerate mutase</fullName>
        <shortName evidence="9">BPG-independent PGAM</shortName>
        <shortName evidence="9">Phosphoglyceromutase</shortName>
        <shortName evidence="9">iPGM</shortName>
        <ecNumber evidence="9 10">5.4.2.12</ecNumber>
    </recommendedName>
</protein>
<evidence type="ECO:0000256" key="9">
    <source>
        <dbReference type="HAMAP-Rule" id="MF_01038"/>
    </source>
</evidence>
<evidence type="ECO:0000256" key="11">
    <source>
        <dbReference type="PIRSR" id="PIRSR001492-1"/>
    </source>
</evidence>
<evidence type="ECO:0000256" key="13">
    <source>
        <dbReference type="PIRSR" id="PIRSR001492-3"/>
    </source>
</evidence>
<evidence type="ECO:0000256" key="2">
    <source>
        <dbReference type="ARBA" id="ARBA00002315"/>
    </source>
</evidence>
<feature type="binding site" evidence="9 12">
    <location>
        <position position="190"/>
    </location>
    <ligand>
        <name>substrate</name>
    </ligand>
</feature>
<feature type="binding site" evidence="9 13">
    <location>
        <position position="465"/>
    </location>
    <ligand>
        <name>Mn(2+)</name>
        <dbReference type="ChEBI" id="CHEBI:29035"/>
        <label>1</label>
    </ligand>
</feature>
<feature type="binding site" evidence="9 13">
    <location>
        <position position="409"/>
    </location>
    <ligand>
        <name>Mn(2+)</name>
        <dbReference type="ChEBI" id="CHEBI:29035"/>
        <label>1</label>
    </ligand>
</feature>
<dbReference type="Pfam" id="PF06415">
    <property type="entry name" value="iPGM_N"/>
    <property type="match status" value="1"/>
</dbReference>
<evidence type="ECO:0000256" key="4">
    <source>
        <dbReference type="ARBA" id="ARBA00008819"/>
    </source>
</evidence>
<dbReference type="InterPro" id="IPR017850">
    <property type="entry name" value="Alkaline_phosphatase_core_sf"/>
</dbReference>
<reference evidence="16 17" key="1">
    <citation type="submission" date="2020-08" db="EMBL/GenBank/DDBJ databases">
        <title>Bridging the membrane lipid divide: bacteria of the FCB group superphylum have the potential to synthesize archaeal ether lipids.</title>
        <authorList>
            <person name="Villanueva L."/>
            <person name="Von Meijenfeldt F.A.B."/>
            <person name="Westbye A.B."/>
            <person name="Yadav S."/>
            <person name="Hopmans E.C."/>
            <person name="Dutilh B.E."/>
            <person name="Sinninghe Damste J.S."/>
        </authorList>
    </citation>
    <scope>NUCLEOTIDE SEQUENCE [LARGE SCALE GENOMIC DNA]</scope>
    <source>
        <strain evidence="16">NIOZ-UU30</strain>
    </source>
</reference>
<dbReference type="InterPro" id="IPR036646">
    <property type="entry name" value="PGAM_B_sf"/>
</dbReference>
<comment type="cofactor">
    <cofactor evidence="9">
        <name>Mn(2+)</name>
        <dbReference type="ChEBI" id="CHEBI:29035"/>
    </cofactor>
    <text evidence="9">Binds 2 manganese ions per subunit.</text>
</comment>
<evidence type="ECO:0000256" key="1">
    <source>
        <dbReference type="ARBA" id="ARBA00000370"/>
    </source>
</evidence>
<proteinExistence type="inferred from homology"/>
<evidence type="ECO:0000313" key="16">
    <source>
        <dbReference type="EMBL" id="MBC8363208.1"/>
    </source>
</evidence>
<feature type="binding site" evidence="9 13">
    <location>
        <position position="446"/>
    </location>
    <ligand>
        <name>Mn(2+)</name>
        <dbReference type="ChEBI" id="CHEBI:29035"/>
        <label>2</label>
    </ligand>
</feature>
<dbReference type="CDD" id="cd16010">
    <property type="entry name" value="iPGM"/>
    <property type="match status" value="1"/>
</dbReference>
<dbReference type="GO" id="GO:0006096">
    <property type="term" value="P:glycolytic process"/>
    <property type="evidence" value="ECO:0007669"/>
    <property type="project" value="UniProtKB-UniRule"/>
</dbReference>
<sequence length="516" mass="58075">MRPVCLIIRDGWGYSEIEEGNAVLAAKTPNIDFYKNNYPWTLLDCAGEPVGLPDGYQGSSEVGHLNMGAGRIVIQELKRIDNGLRTGELFKVQKWQNLVANWKKNQSRLHFFGLLQDEGVHAHQEHLFKIMRRARQEYPKGPIIIHPFLDGRDTPPRSCLEYLAKLKQVMGEVGGCTIGTVMGRYYGMDRSKNWKLTDTAYHCIVSCQGRKSPDDETAVKKSYANDRTPDGVEMFDEYVYPHVIGNYDGVRDGDCILHTNYRQDRAIQLSMAFIDPNYPGELKARPNVTYVGLTRYWDEFTEYMLGAIDAAGGMEKLLGEVISNASLRQLRIAETQKFRHVTSFFNGKSTTPYENEDQVDIPSRFDPATFASHPEMEAYNVTAELLRRLSNNPYHFIAVNFANGDMVGHTGNLDAATKAIEIVDECVGKIVDRLLQLDAHILITADHGNSEQMIDYQTSMTKTSHTLNPVELIYVAGDSKGKKLLKRGKLSDIAPTVLFLLELDIPAEMTAQILIV</sequence>
<dbReference type="NCBIfam" id="TIGR01307">
    <property type="entry name" value="pgm_bpd_ind"/>
    <property type="match status" value="1"/>
</dbReference>
<organism evidence="16 17">
    <name type="scientific">Candidatus Desulfatibia profunda</name>
    <dbReference type="NCBI Taxonomy" id="2841695"/>
    <lineage>
        <taxon>Bacteria</taxon>
        <taxon>Pseudomonadati</taxon>
        <taxon>Thermodesulfobacteriota</taxon>
        <taxon>Desulfobacteria</taxon>
        <taxon>Desulfobacterales</taxon>
        <taxon>Desulfobacterales incertae sedis</taxon>
        <taxon>Candidatus Desulfatibia</taxon>
    </lineage>
</organism>
<keyword evidence="6 9" id="KW-0324">Glycolysis</keyword>
<feature type="binding site" evidence="9 13">
    <location>
        <position position="60"/>
    </location>
    <ligand>
        <name>Mn(2+)</name>
        <dbReference type="ChEBI" id="CHEBI:29035"/>
        <label>2</label>
    </ligand>
</feature>
<dbReference type="SUPFAM" id="SSF53649">
    <property type="entry name" value="Alkaline phosphatase-like"/>
    <property type="match status" value="1"/>
</dbReference>
<name>A0A8J6NYX7_9BACT</name>
<feature type="binding site" evidence="9 13">
    <location>
        <position position="10"/>
    </location>
    <ligand>
        <name>Mn(2+)</name>
        <dbReference type="ChEBI" id="CHEBI:29035"/>
        <label>2</label>
    </ligand>
</feature>
<dbReference type="Proteomes" id="UP000603434">
    <property type="component" value="Unassembled WGS sequence"/>
</dbReference>
<comment type="similarity">
    <text evidence="4 9">Belongs to the BPG-independent phosphoglycerate mutase family.</text>
</comment>
<evidence type="ECO:0000259" key="15">
    <source>
        <dbReference type="Pfam" id="PF06415"/>
    </source>
</evidence>
<evidence type="ECO:0000313" key="17">
    <source>
        <dbReference type="Proteomes" id="UP000603434"/>
    </source>
</evidence>
<feature type="active site" description="Phosphoserine intermediate" evidence="9 11">
    <location>
        <position position="60"/>
    </location>
</feature>
<dbReference type="Gene3D" id="3.40.1450.10">
    <property type="entry name" value="BPG-independent phosphoglycerate mutase, domain B"/>
    <property type="match status" value="1"/>
</dbReference>
<comment type="pathway">
    <text evidence="3 9">Carbohydrate degradation; glycolysis; pyruvate from D-glyceraldehyde 3-phosphate: step 3/5.</text>
</comment>
<dbReference type="PANTHER" id="PTHR31637:SF0">
    <property type="entry name" value="2,3-BISPHOSPHOGLYCERATE-INDEPENDENT PHOSPHOGLYCERATE MUTASE"/>
    <property type="match status" value="1"/>
</dbReference>
<dbReference type="Pfam" id="PF01676">
    <property type="entry name" value="Metalloenzyme"/>
    <property type="match status" value="1"/>
</dbReference>